<dbReference type="PRINTS" id="PR00719">
    <property type="entry name" value="LMWPTPASE"/>
</dbReference>
<evidence type="ECO:0000256" key="4">
    <source>
        <dbReference type="ARBA" id="ARBA00022912"/>
    </source>
</evidence>
<evidence type="ECO:0000313" key="6">
    <source>
        <dbReference type="EMBL" id="MCW8107268.1"/>
    </source>
</evidence>
<dbReference type="SUPFAM" id="SSF52788">
    <property type="entry name" value="Phosphotyrosine protein phosphatases I"/>
    <property type="match status" value="1"/>
</dbReference>
<reference evidence="6" key="1">
    <citation type="submission" date="2022-11" db="EMBL/GenBank/DDBJ databases">
        <title>Alteromonas sp. nov., isolated from sea water of the Qingdao.</title>
        <authorList>
            <person name="Wang Q."/>
        </authorList>
    </citation>
    <scope>NUCLEOTIDE SEQUENCE</scope>
    <source>
        <strain evidence="6">ASW11-7</strain>
    </source>
</reference>
<evidence type="ECO:0000259" key="5">
    <source>
        <dbReference type="SMART" id="SM00226"/>
    </source>
</evidence>
<dbReference type="InterPro" id="IPR036196">
    <property type="entry name" value="Ptyr_pPase_sf"/>
</dbReference>
<evidence type="ECO:0000256" key="2">
    <source>
        <dbReference type="ARBA" id="ARBA00013064"/>
    </source>
</evidence>
<sequence>MLSVTQYIANEFGSKKGLLRYVFFGIKNIFGNYNNAAHGEFKDVERLVFICSGNICRSPFGEAVSLREKFPAVSYGLHCRGDDPAFERTLKFAKELGYDLTTHRSQHISKYSPLDSDLLVVMEPAHLLELEALFPNSKKVLIGLLSQSKTVYLHDPYNTNDHFFVKCLKSIEFATKKLISDLGLKV</sequence>
<gene>
    <name evidence="6" type="ORF">OPS25_01955</name>
</gene>
<feature type="domain" description="Phosphotyrosine protein phosphatase I" evidence="5">
    <location>
        <begin position="45"/>
        <end position="181"/>
    </location>
</feature>
<evidence type="ECO:0000256" key="1">
    <source>
        <dbReference type="ARBA" id="ARBA00011063"/>
    </source>
</evidence>
<dbReference type="Proteomes" id="UP001142810">
    <property type="component" value="Unassembled WGS sequence"/>
</dbReference>
<name>A0ABT3P3E9_9ALTE</name>
<dbReference type="EC" id="3.1.3.48" evidence="2"/>
<organism evidence="6 7">
    <name type="scientific">Alteromonas aquimaris</name>
    <dbReference type="NCBI Taxonomy" id="2998417"/>
    <lineage>
        <taxon>Bacteria</taxon>
        <taxon>Pseudomonadati</taxon>
        <taxon>Pseudomonadota</taxon>
        <taxon>Gammaproteobacteria</taxon>
        <taxon>Alteromonadales</taxon>
        <taxon>Alteromonadaceae</taxon>
        <taxon>Alteromonas/Salinimonas group</taxon>
        <taxon>Alteromonas</taxon>
    </lineage>
</organism>
<comment type="caution">
    <text evidence="6">The sequence shown here is derived from an EMBL/GenBank/DDBJ whole genome shotgun (WGS) entry which is preliminary data.</text>
</comment>
<dbReference type="RefSeq" id="WP_265615966.1">
    <property type="nucleotide sequence ID" value="NZ_JAPFRD010000002.1"/>
</dbReference>
<dbReference type="InterPro" id="IPR050438">
    <property type="entry name" value="LMW_PTPase"/>
</dbReference>
<keyword evidence="3" id="KW-0378">Hydrolase</keyword>
<dbReference type="SMART" id="SM00226">
    <property type="entry name" value="LMWPc"/>
    <property type="match status" value="1"/>
</dbReference>
<dbReference type="EMBL" id="JAPFRD010000002">
    <property type="protein sequence ID" value="MCW8107268.1"/>
    <property type="molecule type" value="Genomic_DNA"/>
</dbReference>
<dbReference type="InterPro" id="IPR017867">
    <property type="entry name" value="Tyr_phospatase_low_mol_wt"/>
</dbReference>
<accession>A0ABT3P3E9</accession>
<dbReference type="Gene3D" id="3.40.50.2300">
    <property type="match status" value="1"/>
</dbReference>
<dbReference type="Pfam" id="PF01451">
    <property type="entry name" value="LMWPc"/>
    <property type="match status" value="1"/>
</dbReference>
<evidence type="ECO:0000256" key="3">
    <source>
        <dbReference type="ARBA" id="ARBA00022801"/>
    </source>
</evidence>
<protein>
    <recommendedName>
        <fullName evidence="2">protein-tyrosine-phosphatase</fullName>
        <ecNumber evidence="2">3.1.3.48</ecNumber>
    </recommendedName>
</protein>
<dbReference type="PANTHER" id="PTHR11717:SF7">
    <property type="entry name" value="LOW MOLECULAR WEIGHT PHOSPHOTYROSINE PROTEIN PHOSPHATASE"/>
    <property type="match status" value="1"/>
</dbReference>
<keyword evidence="4" id="KW-0904">Protein phosphatase</keyword>
<proteinExistence type="inferred from homology"/>
<comment type="similarity">
    <text evidence="1">Belongs to the low molecular weight phosphotyrosine protein phosphatase family.</text>
</comment>
<dbReference type="PANTHER" id="PTHR11717">
    <property type="entry name" value="LOW MOLECULAR WEIGHT PROTEIN TYROSINE PHOSPHATASE"/>
    <property type="match status" value="1"/>
</dbReference>
<evidence type="ECO:0000313" key="7">
    <source>
        <dbReference type="Proteomes" id="UP001142810"/>
    </source>
</evidence>
<keyword evidence="7" id="KW-1185">Reference proteome</keyword>
<dbReference type="InterPro" id="IPR023485">
    <property type="entry name" value="Ptyr_pPase"/>
</dbReference>